<protein>
    <recommendedName>
        <fullName evidence="4">F-box domain-containing protein</fullName>
    </recommendedName>
</protein>
<dbReference type="AlphaFoldDB" id="A0A061EE52"/>
<proteinExistence type="predicted"/>
<sequence length="244" mass="28179">MLTCFRGNFRHWRPHNKGKTRNLFHLLPTDILFDEILARIVVEDEGPKNLCRLSCVCKLLYEASNEAVILRKTKICLTSSLEELSKSYRNFVFKCSSMGNIRALAAITAVVFVVLMMIHLTCEEQFLMERLHASYFLGLILFESPSTRKESYRCLAATIAFENSQHLANFKLNAKRYLASFGINRPLNRLEISCGTEECGCRWIGKGYPPEFLDKQTWLSFKCMLGYHYEMFRLAAAADFQQDQ</sequence>
<dbReference type="Gramene" id="EOY02928">
    <property type="protein sequence ID" value="EOY02928"/>
    <property type="gene ID" value="TCM_017330"/>
</dbReference>
<evidence type="ECO:0000313" key="2">
    <source>
        <dbReference type="EMBL" id="EOY02928.1"/>
    </source>
</evidence>
<dbReference type="InterPro" id="IPR036047">
    <property type="entry name" value="F-box-like_dom_sf"/>
</dbReference>
<organism evidence="2 3">
    <name type="scientific">Theobroma cacao</name>
    <name type="common">Cacao</name>
    <name type="synonym">Cocoa</name>
    <dbReference type="NCBI Taxonomy" id="3641"/>
    <lineage>
        <taxon>Eukaryota</taxon>
        <taxon>Viridiplantae</taxon>
        <taxon>Streptophyta</taxon>
        <taxon>Embryophyta</taxon>
        <taxon>Tracheophyta</taxon>
        <taxon>Spermatophyta</taxon>
        <taxon>Magnoliopsida</taxon>
        <taxon>eudicotyledons</taxon>
        <taxon>Gunneridae</taxon>
        <taxon>Pentapetalae</taxon>
        <taxon>rosids</taxon>
        <taxon>malvids</taxon>
        <taxon>Malvales</taxon>
        <taxon>Malvaceae</taxon>
        <taxon>Byttnerioideae</taxon>
        <taxon>Theobroma</taxon>
    </lineage>
</organism>
<reference evidence="2 3" key="1">
    <citation type="journal article" date="2013" name="Genome Biol.">
        <title>The genome sequence of the most widely cultivated cacao type and its use to identify candidate genes regulating pod color.</title>
        <authorList>
            <person name="Motamayor J.C."/>
            <person name="Mockaitis K."/>
            <person name="Schmutz J."/>
            <person name="Haiminen N."/>
            <person name="Iii D.L."/>
            <person name="Cornejo O."/>
            <person name="Findley S.D."/>
            <person name="Zheng P."/>
            <person name="Utro F."/>
            <person name="Royaert S."/>
            <person name="Saski C."/>
            <person name="Jenkins J."/>
            <person name="Podicheti R."/>
            <person name="Zhao M."/>
            <person name="Scheffler B.E."/>
            <person name="Stack J.C."/>
            <person name="Feltus F.A."/>
            <person name="Mustiga G.M."/>
            <person name="Amores F."/>
            <person name="Phillips W."/>
            <person name="Marelli J.P."/>
            <person name="May G.D."/>
            <person name="Shapiro H."/>
            <person name="Ma J."/>
            <person name="Bustamante C.D."/>
            <person name="Schnell R.J."/>
            <person name="Main D."/>
            <person name="Gilbert D."/>
            <person name="Parida L."/>
            <person name="Kuhn D.N."/>
        </authorList>
    </citation>
    <scope>NUCLEOTIDE SEQUENCE [LARGE SCALE GENOMIC DNA]</scope>
    <source>
        <strain evidence="3">cv. Matina 1-6</strain>
    </source>
</reference>
<evidence type="ECO:0008006" key="4">
    <source>
        <dbReference type="Google" id="ProtNLM"/>
    </source>
</evidence>
<accession>A0A061EE52</accession>
<keyword evidence="1" id="KW-0472">Membrane</keyword>
<name>A0A061EE52_THECC</name>
<keyword evidence="3" id="KW-1185">Reference proteome</keyword>
<evidence type="ECO:0000313" key="3">
    <source>
        <dbReference type="Proteomes" id="UP000026915"/>
    </source>
</evidence>
<keyword evidence="1" id="KW-1133">Transmembrane helix</keyword>
<gene>
    <name evidence="2" type="ORF">TCM_017330</name>
</gene>
<dbReference type="EMBL" id="CM001882">
    <property type="protein sequence ID" value="EOY02928.1"/>
    <property type="molecule type" value="Genomic_DNA"/>
</dbReference>
<dbReference type="SUPFAM" id="SSF81383">
    <property type="entry name" value="F-box domain"/>
    <property type="match status" value="1"/>
</dbReference>
<evidence type="ECO:0000256" key="1">
    <source>
        <dbReference type="SAM" id="Phobius"/>
    </source>
</evidence>
<dbReference type="InParanoid" id="A0A061EE52"/>
<keyword evidence="1" id="KW-0812">Transmembrane</keyword>
<dbReference type="HOGENOM" id="CLU_1139710_0_0_1"/>
<dbReference type="Proteomes" id="UP000026915">
    <property type="component" value="Chromosome 4"/>
</dbReference>
<feature type="transmembrane region" description="Helical" evidence="1">
    <location>
        <begin position="101"/>
        <end position="120"/>
    </location>
</feature>